<dbReference type="EMBL" id="NAJL01000063">
    <property type="protein sequence ID" value="TKA22945.1"/>
    <property type="molecule type" value="Genomic_DNA"/>
</dbReference>
<protein>
    <submittedName>
        <fullName evidence="1">Uncharacterized protein</fullName>
    </submittedName>
</protein>
<name>A0A4U0TMK1_9PEZI</name>
<sequence length="265" mass="30344">MDPITYEDVATNLDHVEWLLDQAETVTQVKTPVKMLRIHKPLPLLRSQLLPTVTMEAITYEELSTNLDRVDMLLNQAETVTKVKTPVKMLRGTIKEIVKKHDKVDSLAAKIKDLQRAGSEQEDLAEALNILLPAELEEWTMHYNQVKSQLEYGKKADEQSVAPEAECRALRARAETLESEKSWHVGGKAWIEKGDRPTLDLVPIVSEERAEKRRRLEGREVGEMIGEANKRLRKKTKAVIYVLSRWNSKTVDNDLVFDEQLSKNH</sequence>
<dbReference type="Proteomes" id="UP000308549">
    <property type="component" value="Unassembled WGS sequence"/>
</dbReference>
<organism evidence="1 2">
    <name type="scientific">Salinomyces thailandicus</name>
    <dbReference type="NCBI Taxonomy" id="706561"/>
    <lineage>
        <taxon>Eukaryota</taxon>
        <taxon>Fungi</taxon>
        <taxon>Dikarya</taxon>
        <taxon>Ascomycota</taxon>
        <taxon>Pezizomycotina</taxon>
        <taxon>Dothideomycetes</taxon>
        <taxon>Dothideomycetidae</taxon>
        <taxon>Mycosphaerellales</taxon>
        <taxon>Teratosphaeriaceae</taxon>
        <taxon>Salinomyces</taxon>
    </lineage>
</organism>
<reference evidence="1 2" key="1">
    <citation type="submission" date="2017-03" db="EMBL/GenBank/DDBJ databases">
        <title>Genomes of endolithic fungi from Antarctica.</title>
        <authorList>
            <person name="Coleine C."/>
            <person name="Masonjones S."/>
            <person name="Stajich J.E."/>
        </authorList>
    </citation>
    <scope>NUCLEOTIDE SEQUENCE [LARGE SCALE GENOMIC DNA]</scope>
    <source>
        <strain evidence="1 2">CCFEE 6315</strain>
    </source>
</reference>
<dbReference type="AlphaFoldDB" id="A0A4U0TMK1"/>
<evidence type="ECO:0000313" key="1">
    <source>
        <dbReference type="EMBL" id="TKA22945.1"/>
    </source>
</evidence>
<comment type="caution">
    <text evidence="1">The sequence shown here is derived from an EMBL/GenBank/DDBJ whole genome shotgun (WGS) entry which is preliminary data.</text>
</comment>
<gene>
    <name evidence="1" type="ORF">B0A50_07687</name>
</gene>
<proteinExistence type="predicted"/>
<accession>A0A4U0TMK1</accession>
<evidence type="ECO:0000313" key="2">
    <source>
        <dbReference type="Proteomes" id="UP000308549"/>
    </source>
</evidence>
<keyword evidence="2" id="KW-1185">Reference proteome</keyword>